<evidence type="ECO:0000313" key="2">
    <source>
        <dbReference type="Proteomes" id="UP000266089"/>
    </source>
</evidence>
<dbReference type="SUPFAM" id="SSF55961">
    <property type="entry name" value="Bet v1-like"/>
    <property type="match status" value="1"/>
</dbReference>
<dbReference type="Proteomes" id="UP000266089">
    <property type="component" value="Unassembled WGS sequence"/>
</dbReference>
<dbReference type="AlphaFoldDB" id="A0A399EAL0"/>
<dbReference type="PANTHER" id="PTHR38588">
    <property type="entry name" value="BLL0334 PROTEIN"/>
    <property type="match status" value="1"/>
</dbReference>
<reference evidence="1 2" key="1">
    <citation type="submission" date="2018-08" db="EMBL/GenBank/DDBJ databases">
        <title>Meiothermus cateniformans JCM 15151 genome sequencing project.</title>
        <authorList>
            <person name="Da Costa M.S."/>
            <person name="Albuquerque L."/>
            <person name="Raposo P."/>
            <person name="Froufe H.J.C."/>
            <person name="Barroso C.S."/>
            <person name="Egas C."/>
        </authorList>
    </citation>
    <scope>NUCLEOTIDE SEQUENCE [LARGE SCALE GENOMIC DNA]</scope>
    <source>
        <strain evidence="1 2">JCM 15151</strain>
    </source>
</reference>
<dbReference type="PANTHER" id="PTHR38588:SF1">
    <property type="entry name" value="BLL0334 PROTEIN"/>
    <property type="match status" value="1"/>
</dbReference>
<comment type="caution">
    <text evidence="1">The sequence shown here is derived from an EMBL/GenBank/DDBJ whole genome shotgun (WGS) entry which is preliminary data.</text>
</comment>
<evidence type="ECO:0000313" key="1">
    <source>
        <dbReference type="EMBL" id="RIH79371.1"/>
    </source>
</evidence>
<dbReference type="Gene3D" id="3.30.530.20">
    <property type="match status" value="1"/>
</dbReference>
<gene>
    <name evidence="1" type="ORF">Mcate_00367</name>
</gene>
<dbReference type="InterPro" id="IPR010419">
    <property type="entry name" value="CO_DH_gsu"/>
</dbReference>
<protein>
    <submittedName>
        <fullName evidence="1">Carbon monoxide dehydrogenase subunit G (CoxG)</fullName>
    </submittedName>
</protein>
<dbReference type="EMBL" id="QWKX01000006">
    <property type="protein sequence ID" value="RIH79371.1"/>
    <property type="molecule type" value="Genomic_DNA"/>
</dbReference>
<dbReference type="Pfam" id="PF06240">
    <property type="entry name" value="COXG"/>
    <property type="match status" value="1"/>
</dbReference>
<sequence length="149" mass="16092">MKLEYKGQENVQASPEKVWSFIQDPQKVASCLPDLKSVEIKDDKNMVATVGVAVGPVRGTFKFNIELDPRPEENKMMVRIRGGGLGSAVDLTASADIKGQDDQTTLLDWQGQATVSGPAATVGGRVLDAQARRLIETVFANMGQKMSEA</sequence>
<accession>A0A399EAL0</accession>
<dbReference type="InterPro" id="IPR023393">
    <property type="entry name" value="START-like_dom_sf"/>
</dbReference>
<organism evidence="1 2">
    <name type="scientific">Meiothermus taiwanensis</name>
    <dbReference type="NCBI Taxonomy" id="172827"/>
    <lineage>
        <taxon>Bacteria</taxon>
        <taxon>Thermotogati</taxon>
        <taxon>Deinococcota</taxon>
        <taxon>Deinococci</taxon>
        <taxon>Thermales</taxon>
        <taxon>Thermaceae</taxon>
        <taxon>Meiothermus</taxon>
    </lineage>
</organism>
<dbReference type="OrthoDB" id="2374625at2"/>
<proteinExistence type="predicted"/>
<name>A0A399EAL0_9DEIN</name>
<dbReference type="RefSeq" id="WP_027887914.1">
    <property type="nucleotide sequence ID" value="NZ_JBHSXZ010000009.1"/>
</dbReference>
<dbReference type="CDD" id="cd05018">
    <property type="entry name" value="CoxG"/>
    <property type="match status" value="1"/>
</dbReference>